<feature type="transmembrane region" description="Helical" evidence="2">
    <location>
        <begin position="6"/>
        <end position="24"/>
    </location>
</feature>
<feature type="transmembrane region" description="Helical" evidence="2">
    <location>
        <begin position="116"/>
        <end position="136"/>
    </location>
</feature>
<evidence type="ECO:0000313" key="3">
    <source>
        <dbReference type="EMBL" id="QDS68646.1"/>
    </source>
</evidence>
<feature type="region of interest" description="Disordered" evidence="1">
    <location>
        <begin position="254"/>
        <end position="289"/>
    </location>
</feature>
<feature type="transmembrane region" description="Helical" evidence="2">
    <location>
        <begin position="148"/>
        <end position="169"/>
    </location>
</feature>
<organism evidence="3 4">
    <name type="scientific">Venturia effusa</name>
    <dbReference type="NCBI Taxonomy" id="50376"/>
    <lineage>
        <taxon>Eukaryota</taxon>
        <taxon>Fungi</taxon>
        <taxon>Dikarya</taxon>
        <taxon>Ascomycota</taxon>
        <taxon>Pezizomycotina</taxon>
        <taxon>Dothideomycetes</taxon>
        <taxon>Pleosporomycetidae</taxon>
        <taxon>Venturiales</taxon>
        <taxon>Venturiaceae</taxon>
        <taxon>Venturia</taxon>
    </lineage>
</organism>
<feature type="compositionally biased region" description="Polar residues" evidence="1">
    <location>
        <begin position="254"/>
        <end position="272"/>
    </location>
</feature>
<feature type="transmembrane region" description="Helical" evidence="2">
    <location>
        <begin position="72"/>
        <end position="96"/>
    </location>
</feature>
<name>A0A517KZ28_9PEZI</name>
<evidence type="ECO:0000256" key="1">
    <source>
        <dbReference type="SAM" id="MobiDB-lite"/>
    </source>
</evidence>
<feature type="transmembrane region" description="Helical" evidence="2">
    <location>
        <begin position="44"/>
        <end position="66"/>
    </location>
</feature>
<feature type="transmembrane region" description="Helical" evidence="2">
    <location>
        <begin position="190"/>
        <end position="207"/>
    </location>
</feature>
<keyword evidence="2" id="KW-1133">Transmembrane helix</keyword>
<evidence type="ECO:0000256" key="2">
    <source>
        <dbReference type="SAM" id="Phobius"/>
    </source>
</evidence>
<dbReference type="AlphaFoldDB" id="A0A517KZ28"/>
<accession>A0A517KZ28</accession>
<gene>
    <name evidence="3" type="ORF">FKW77_001783</name>
</gene>
<evidence type="ECO:0000313" key="4">
    <source>
        <dbReference type="Proteomes" id="UP000316270"/>
    </source>
</evidence>
<keyword evidence="2" id="KW-0812">Transmembrane</keyword>
<protein>
    <submittedName>
        <fullName evidence="3">Uncharacterized protein</fullName>
    </submittedName>
</protein>
<dbReference type="Proteomes" id="UP000316270">
    <property type="component" value="Chromosome 2"/>
</dbReference>
<keyword evidence="4" id="KW-1185">Reference proteome</keyword>
<dbReference type="PANTHER" id="PTHR35179">
    <property type="entry name" value="PROTEIN CBG02620"/>
    <property type="match status" value="1"/>
</dbReference>
<dbReference type="PANTHER" id="PTHR35179:SF2">
    <property type="entry name" value="START DOMAIN-CONTAINING PROTEIN"/>
    <property type="match status" value="1"/>
</dbReference>
<sequence length="308" mass="33654">MGAADLNSVLASMTLGYVIGFGYLTGWDAYKLISKARNPARNLFTWMVCGLIFACVAMSVGAWLLLHGYIHVSVLSLFLTLLLWVVQVHFVLQIIINRVAIISTSQDVVNRVRIGVAIFITIINVSVIGAFIPAVLGVSSAVVIGGEAYVKVAKILILLTDCFLNIYFISEVKENLVRNGLQKYEKLANFNMGIIIVSIMMDLFLFATTFLPGAVLFVPFLPVTYITKLKIELSMTKLIIKIAKKDSNISRLQPSLESHESSVTAVSHSAPSTGYDESESKDGHTAVQEMESVSSFGLGYATRPSYDA</sequence>
<dbReference type="EMBL" id="CP042186">
    <property type="protein sequence ID" value="QDS68646.1"/>
    <property type="molecule type" value="Genomic_DNA"/>
</dbReference>
<dbReference type="OrthoDB" id="3205825at2759"/>
<proteinExistence type="predicted"/>
<keyword evidence="2" id="KW-0472">Membrane</keyword>
<reference evidence="3 4" key="1">
    <citation type="submission" date="2019-07" db="EMBL/GenBank/DDBJ databases">
        <title>Finished genome of Venturia effusa.</title>
        <authorList>
            <person name="Young C.A."/>
            <person name="Cox M.P."/>
            <person name="Ganley A.R.D."/>
            <person name="David W.J."/>
        </authorList>
    </citation>
    <scope>NUCLEOTIDE SEQUENCE [LARGE SCALE GENOMIC DNA]</scope>
    <source>
        <strain evidence="4">albino</strain>
    </source>
</reference>